<sequence length="490" mass="56093">MPELEARFHRMLNDINFVYGPYYSGFTYPLYKFTIELIFDNHPIPDKYIIPENRILYQYPEIYKILVERGYTPTVIKMLNLNRNGSHKGNIDLAMFGAAKVGNIKFLRYLRKRGYSFGRMSTSAAAKAGDLKTLKWLIKYGAELDDSIVTLAAIGGHIKVLKYLIIDKECSIEDASYYAAEEGKFETVKYLHSVYPESLVHAIPGAASGGHIEILKFAFSHGYDVLGSFWSEHIHIWKWLIENNHFKYNIETIQNIAWSGNLESLQYIHSKGFNVIDTRVFERAIYGKNIEMVRWLDDMKCDKKSQEEIFSAALETPPVKSGGYTTGGSLPILKLLVNWGYDLINSSCILPAYYGDLDILQYQYAHGCKLDKKVINYAATNGHLHIIIWCRKQGCDWDTKACQNTVFWNHLNVLKWLRGVDRDKCGLESDETEICPWDDNIFLSAIQTDSIDILAFALSNGCEFTPRCYEAVIKSGNTDMINCVTKHYNI</sequence>
<evidence type="ECO:0008006" key="2">
    <source>
        <dbReference type="Google" id="ProtNLM"/>
    </source>
</evidence>
<name>A0A6C0CA06_9ZZZZ</name>
<dbReference type="Gene3D" id="1.25.40.20">
    <property type="entry name" value="Ankyrin repeat-containing domain"/>
    <property type="match status" value="2"/>
</dbReference>
<dbReference type="AlphaFoldDB" id="A0A6C0CA06"/>
<organism evidence="1">
    <name type="scientific">viral metagenome</name>
    <dbReference type="NCBI Taxonomy" id="1070528"/>
    <lineage>
        <taxon>unclassified sequences</taxon>
        <taxon>metagenomes</taxon>
        <taxon>organismal metagenomes</taxon>
    </lineage>
</organism>
<dbReference type="EMBL" id="MN739372">
    <property type="protein sequence ID" value="QHT01418.1"/>
    <property type="molecule type" value="Genomic_DNA"/>
</dbReference>
<protein>
    <recommendedName>
        <fullName evidence="2">Ankyrin repeat protein</fullName>
    </recommendedName>
</protein>
<dbReference type="PANTHER" id="PTHR46586">
    <property type="entry name" value="ANKYRIN REPEAT-CONTAINING PROTEIN"/>
    <property type="match status" value="1"/>
</dbReference>
<proteinExistence type="predicted"/>
<dbReference type="PANTHER" id="PTHR46586:SF3">
    <property type="entry name" value="ANKYRIN REPEAT-CONTAINING PROTEIN"/>
    <property type="match status" value="1"/>
</dbReference>
<dbReference type="Pfam" id="PF12796">
    <property type="entry name" value="Ank_2"/>
    <property type="match status" value="1"/>
</dbReference>
<evidence type="ECO:0000313" key="1">
    <source>
        <dbReference type="EMBL" id="QHT01418.1"/>
    </source>
</evidence>
<accession>A0A6C0CA06</accession>
<dbReference type="InterPro" id="IPR052050">
    <property type="entry name" value="SecEffector_AnkRepeat"/>
</dbReference>
<dbReference type="InterPro" id="IPR036770">
    <property type="entry name" value="Ankyrin_rpt-contain_sf"/>
</dbReference>
<dbReference type="InterPro" id="IPR002110">
    <property type="entry name" value="Ankyrin_rpt"/>
</dbReference>
<reference evidence="1" key="1">
    <citation type="journal article" date="2020" name="Nature">
        <title>Giant virus diversity and host interactions through global metagenomics.</title>
        <authorList>
            <person name="Schulz F."/>
            <person name="Roux S."/>
            <person name="Paez-Espino D."/>
            <person name="Jungbluth S."/>
            <person name="Walsh D.A."/>
            <person name="Denef V.J."/>
            <person name="McMahon K.D."/>
            <person name="Konstantinidis K.T."/>
            <person name="Eloe-Fadrosh E.A."/>
            <person name="Kyrpides N.C."/>
            <person name="Woyke T."/>
        </authorList>
    </citation>
    <scope>NUCLEOTIDE SEQUENCE</scope>
    <source>
        <strain evidence="1">GVMAG-M-3300020192-26</strain>
    </source>
</reference>
<dbReference type="SUPFAM" id="SSF48403">
    <property type="entry name" value="Ankyrin repeat"/>
    <property type="match status" value="1"/>
</dbReference>